<feature type="transmembrane region" description="Helical" evidence="1">
    <location>
        <begin position="244"/>
        <end position="263"/>
    </location>
</feature>
<dbReference type="InterPro" id="IPR008875">
    <property type="entry name" value="TraX"/>
</dbReference>
<organism evidence="2 3">
    <name type="scientific">Pseudomonas oryzae</name>
    <dbReference type="NCBI Taxonomy" id="1392877"/>
    <lineage>
        <taxon>Bacteria</taxon>
        <taxon>Pseudomonadati</taxon>
        <taxon>Pseudomonadota</taxon>
        <taxon>Gammaproteobacteria</taxon>
        <taxon>Pseudomonadales</taxon>
        <taxon>Pseudomonadaceae</taxon>
        <taxon>Pseudomonas</taxon>
    </lineage>
</organism>
<feature type="transmembrane region" description="Helical" evidence="1">
    <location>
        <begin position="118"/>
        <end position="137"/>
    </location>
</feature>
<accession>A0A1H1RWV1</accession>
<dbReference type="Proteomes" id="UP000243359">
    <property type="component" value="Chromosome I"/>
</dbReference>
<gene>
    <name evidence="2" type="ORF">SAMN05216221_1736</name>
</gene>
<keyword evidence="3" id="KW-1185">Reference proteome</keyword>
<feature type="transmembrane region" description="Helical" evidence="1">
    <location>
        <begin position="56"/>
        <end position="74"/>
    </location>
</feature>
<evidence type="ECO:0000313" key="2">
    <source>
        <dbReference type="EMBL" id="SDS40143.1"/>
    </source>
</evidence>
<dbReference type="Pfam" id="PF05857">
    <property type="entry name" value="TraX"/>
    <property type="match status" value="1"/>
</dbReference>
<dbReference type="EMBL" id="LT629751">
    <property type="protein sequence ID" value="SDS40143.1"/>
    <property type="molecule type" value="Genomic_DNA"/>
</dbReference>
<dbReference type="RefSeq" id="WP_157719514.1">
    <property type="nucleotide sequence ID" value="NZ_LT629751.1"/>
</dbReference>
<keyword evidence="1" id="KW-1133">Transmembrane helix</keyword>
<reference evidence="3" key="1">
    <citation type="submission" date="2016-10" db="EMBL/GenBank/DDBJ databases">
        <authorList>
            <person name="Varghese N."/>
            <person name="Submissions S."/>
        </authorList>
    </citation>
    <scope>NUCLEOTIDE SEQUENCE [LARGE SCALE GENOMIC DNA]</scope>
    <source>
        <strain evidence="3">KCTC 32247</strain>
    </source>
</reference>
<sequence length="266" mass="28333">MIEPPKHSTPAAAHVLPGAAARSQSRERGLDLVKWLALVSMAIDHLRFVLPGHPLLGWSFVPGRLAFPLFCLALAANLARSRPGVFGRSEQRHIGWLLLFAVLSEPAHDLMLGNAAKFNILVSLAIGWGIAWGCSALQRGPLLLAGLLAAGAAWQHASLTYGMLGVLLPSLCLLALQRGGPWPALATLTVLLANLTPRLSTALLSGQLRDWLIAFACLGALPLGLWLLRTPLPAGLPVSAVGRWAYFFYPLHMLAIAAAAALLRIS</sequence>
<evidence type="ECO:0000313" key="3">
    <source>
        <dbReference type="Proteomes" id="UP000243359"/>
    </source>
</evidence>
<feature type="transmembrane region" description="Helical" evidence="1">
    <location>
        <begin position="158"/>
        <end position="176"/>
    </location>
</feature>
<proteinExistence type="predicted"/>
<dbReference type="AlphaFoldDB" id="A0A1H1RWV1"/>
<keyword evidence="1" id="KW-0472">Membrane</keyword>
<dbReference type="OrthoDB" id="5676588at2"/>
<evidence type="ECO:0000256" key="1">
    <source>
        <dbReference type="SAM" id="Phobius"/>
    </source>
</evidence>
<dbReference type="STRING" id="1392877.SAMN05216221_1736"/>
<feature type="transmembrane region" description="Helical" evidence="1">
    <location>
        <begin position="211"/>
        <end position="232"/>
    </location>
</feature>
<keyword evidence="1" id="KW-0812">Transmembrane</keyword>
<protein>
    <submittedName>
        <fullName evidence="2">TraX protein</fullName>
    </submittedName>
</protein>
<name>A0A1H1RWV1_9PSED</name>